<reference evidence="4" key="1">
    <citation type="submission" date="2022-09" db="EMBL/GenBank/DDBJ databases">
        <title>Tahibacter sp. nov., isolated from a fresh water.</title>
        <authorList>
            <person name="Baek J.H."/>
            <person name="Lee J.K."/>
            <person name="Kim J.M."/>
            <person name="Jeon C.O."/>
        </authorList>
    </citation>
    <scope>NUCLEOTIDE SEQUENCE</scope>
    <source>
        <strain evidence="4">W38</strain>
    </source>
</reference>
<evidence type="ECO:0000256" key="3">
    <source>
        <dbReference type="SAM" id="SignalP"/>
    </source>
</evidence>
<dbReference type="PROSITE" id="PS51257">
    <property type="entry name" value="PROKAR_LIPOPROTEIN"/>
    <property type="match status" value="1"/>
</dbReference>
<dbReference type="InterPro" id="IPR003423">
    <property type="entry name" value="OMP_efflux"/>
</dbReference>
<evidence type="ECO:0000313" key="4">
    <source>
        <dbReference type="EMBL" id="UXI66454.1"/>
    </source>
</evidence>
<sequence length="518" mass="55668">MKRLLARTPAAFASLFLCGCVATAPRDDAAVERWLSERLPATFQWAATPDARGAIDARVAELTRTPLTPTTAFSVAQLASPEITHHYAQLGIAWADVIESSRLENPGLSLSTQKGGGIRRVTTGITAAIGDLLLLPSRRQWAQGEYERAQQTIASALLNLAADIEDAWYSAAAAEQVAQLREAVAKAAGLGAELASRHRQAGTFSALESSLAQAEAASARIAATTARAEATRRRFTLNAKLGLTGTAAHQWKFALPLGLPVAAEDPPDALLALATDSRLDLAAARREVALLADALRLAKRWRLLGSVEIGVEQERETGSARMTGPTLSLALPLFHQGQAAIARADAQLLLAQAGLATLERQIDNDVRQGIEQVAAIRGIVEEYRKTLLPEREAIVQRQGERQNYMLVSTFELLLAKQQEFDAYQGYIESVRDYWQARTALARAVGTQLPSAAEAAAPMIDIDTIVTPPQPEGGHHHGHGSTPAATPKHEDAVKKSAQPEQSPEHHHHHDHAPAPETTP</sequence>
<keyword evidence="3" id="KW-0732">Signal</keyword>
<organism evidence="4 5">
    <name type="scientific">Tahibacter amnicola</name>
    <dbReference type="NCBI Taxonomy" id="2976241"/>
    <lineage>
        <taxon>Bacteria</taxon>
        <taxon>Pseudomonadati</taxon>
        <taxon>Pseudomonadota</taxon>
        <taxon>Gammaproteobacteria</taxon>
        <taxon>Lysobacterales</taxon>
        <taxon>Rhodanobacteraceae</taxon>
        <taxon>Tahibacter</taxon>
    </lineage>
</organism>
<accession>A0ABY6B8V7</accession>
<name>A0ABY6B8V7_9GAMM</name>
<proteinExistence type="inferred from homology"/>
<dbReference type="InterPro" id="IPR010131">
    <property type="entry name" value="MdtP/NodT-like"/>
</dbReference>
<dbReference type="Gene3D" id="1.20.1600.10">
    <property type="entry name" value="Outer membrane efflux proteins (OEP)"/>
    <property type="match status" value="1"/>
</dbReference>
<dbReference type="Pfam" id="PF02321">
    <property type="entry name" value="OEP"/>
    <property type="match status" value="1"/>
</dbReference>
<gene>
    <name evidence="4" type="ORF">N4264_17080</name>
</gene>
<feature type="region of interest" description="Disordered" evidence="2">
    <location>
        <begin position="463"/>
        <end position="518"/>
    </location>
</feature>
<comment type="similarity">
    <text evidence="1">Belongs to the outer membrane factor (OMF) (TC 1.B.17) family.</text>
</comment>
<feature type="chain" id="PRO_5046997904" evidence="3">
    <location>
        <begin position="25"/>
        <end position="518"/>
    </location>
</feature>
<dbReference type="SUPFAM" id="SSF56954">
    <property type="entry name" value="Outer membrane efflux proteins (OEP)"/>
    <property type="match status" value="1"/>
</dbReference>
<evidence type="ECO:0000256" key="1">
    <source>
        <dbReference type="ARBA" id="ARBA00007613"/>
    </source>
</evidence>
<dbReference type="Proteomes" id="UP001064632">
    <property type="component" value="Chromosome"/>
</dbReference>
<evidence type="ECO:0000313" key="5">
    <source>
        <dbReference type="Proteomes" id="UP001064632"/>
    </source>
</evidence>
<dbReference type="EMBL" id="CP104694">
    <property type="protein sequence ID" value="UXI66454.1"/>
    <property type="molecule type" value="Genomic_DNA"/>
</dbReference>
<dbReference type="PANTHER" id="PTHR30203">
    <property type="entry name" value="OUTER MEMBRANE CATION EFFLUX PROTEIN"/>
    <property type="match status" value="1"/>
</dbReference>
<dbReference type="RefSeq" id="WP_261693438.1">
    <property type="nucleotide sequence ID" value="NZ_CP104694.1"/>
</dbReference>
<feature type="signal peptide" evidence="3">
    <location>
        <begin position="1"/>
        <end position="24"/>
    </location>
</feature>
<keyword evidence="5" id="KW-1185">Reference proteome</keyword>
<dbReference type="PANTHER" id="PTHR30203:SF24">
    <property type="entry name" value="BLR4935 PROTEIN"/>
    <property type="match status" value="1"/>
</dbReference>
<protein>
    <submittedName>
        <fullName evidence="4">TolC family protein</fullName>
    </submittedName>
</protein>
<evidence type="ECO:0000256" key="2">
    <source>
        <dbReference type="SAM" id="MobiDB-lite"/>
    </source>
</evidence>